<evidence type="ECO:0000256" key="1">
    <source>
        <dbReference type="ARBA" id="ARBA00006700"/>
    </source>
</evidence>
<reference evidence="6" key="1">
    <citation type="submission" date="2016-04" db="EMBL/GenBank/DDBJ databases">
        <authorList>
            <person name="Chen L."/>
            <person name="Zhuang W."/>
            <person name="Wang G."/>
        </authorList>
    </citation>
    <scope>NUCLEOTIDE SEQUENCE [LARGE SCALE GENOMIC DNA]</scope>
    <source>
        <strain evidence="6">17621</strain>
    </source>
</reference>
<protein>
    <recommendedName>
        <fullName evidence="4">Large ribosomal subunit protein uL23</fullName>
    </recommendedName>
</protein>
<keyword evidence="4" id="KW-0694">RNA-binding</keyword>
<comment type="similarity">
    <text evidence="1 4">Belongs to the universal ribosomal protein uL23 family.</text>
</comment>
<gene>
    <name evidence="4" type="primary">rplW</name>
    <name evidence="5" type="ORF">A4H97_26510</name>
</gene>
<dbReference type="AlphaFoldDB" id="A0A1V9F0I4"/>
<dbReference type="GO" id="GO:1990904">
    <property type="term" value="C:ribonucleoprotein complex"/>
    <property type="evidence" value="ECO:0007669"/>
    <property type="project" value="UniProtKB-KW"/>
</dbReference>
<dbReference type="STRING" id="354355.SAMN05660816_06275"/>
<dbReference type="GO" id="GO:0003735">
    <property type="term" value="F:structural constituent of ribosome"/>
    <property type="evidence" value="ECO:0007669"/>
    <property type="project" value="InterPro"/>
</dbReference>
<sequence length="99" mass="11009">MKLAEVLIKPIVTEKSNKLSDAKRTFAFRVNRKANKLEIKKAVESFYGVNVTEVNTVVVPGKAKNRFTKSGFISGVKPAYKKAYVKVAEGETIDLYANI</sequence>
<dbReference type="PANTHER" id="PTHR11620">
    <property type="entry name" value="60S RIBOSOMAL PROTEIN L23A"/>
    <property type="match status" value="1"/>
</dbReference>
<evidence type="ECO:0000313" key="6">
    <source>
        <dbReference type="Proteomes" id="UP000192610"/>
    </source>
</evidence>
<evidence type="ECO:0000256" key="2">
    <source>
        <dbReference type="ARBA" id="ARBA00022980"/>
    </source>
</evidence>
<evidence type="ECO:0000256" key="4">
    <source>
        <dbReference type="HAMAP-Rule" id="MF_01369"/>
    </source>
</evidence>
<comment type="function">
    <text evidence="4">One of the early assembly proteins it binds 23S rRNA. One of the proteins that surrounds the polypeptide exit tunnel on the outside of the ribosome. Forms the main docking site for trigger factor binding to the ribosome.</text>
</comment>
<dbReference type="OrthoDB" id="9797862at2"/>
<comment type="subunit">
    <text evidence="4">Part of the 50S ribosomal subunit. Contacts protein L29, and trigger factor when it is bound to the ribosome.</text>
</comment>
<dbReference type="Proteomes" id="UP000192610">
    <property type="component" value="Unassembled WGS sequence"/>
</dbReference>
<keyword evidence="6" id="KW-1185">Reference proteome</keyword>
<dbReference type="RefSeq" id="WP_081198356.1">
    <property type="nucleotide sequence ID" value="NZ_FOCZ01000018.1"/>
</dbReference>
<dbReference type="InterPro" id="IPR012678">
    <property type="entry name" value="Ribosomal_uL23/eL15/eS24_sf"/>
</dbReference>
<dbReference type="SUPFAM" id="SSF54189">
    <property type="entry name" value="Ribosomal proteins S24e, L23 and L15e"/>
    <property type="match status" value="1"/>
</dbReference>
<evidence type="ECO:0000313" key="5">
    <source>
        <dbReference type="EMBL" id="OQP51766.1"/>
    </source>
</evidence>
<organism evidence="5 6">
    <name type="scientific">Niastella yeongjuensis</name>
    <dbReference type="NCBI Taxonomy" id="354355"/>
    <lineage>
        <taxon>Bacteria</taxon>
        <taxon>Pseudomonadati</taxon>
        <taxon>Bacteroidota</taxon>
        <taxon>Chitinophagia</taxon>
        <taxon>Chitinophagales</taxon>
        <taxon>Chitinophagaceae</taxon>
        <taxon>Niastella</taxon>
    </lineage>
</organism>
<keyword evidence="4" id="KW-0699">rRNA-binding</keyword>
<comment type="caution">
    <text evidence="5">The sequence shown here is derived from an EMBL/GenBank/DDBJ whole genome shotgun (WGS) entry which is preliminary data.</text>
</comment>
<dbReference type="Pfam" id="PF00276">
    <property type="entry name" value="Ribosomal_L23"/>
    <property type="match status" value="1"/>
</dbReference>
<dbReference type="InterPro" id="IPR013025">
    <property type="entry name" value="Ribosomal_uL23-like"/>
</dbReference>
<accession>A0A1V9F0I4</accession>
<name>A0A1V9F0I4_9BACT</name>
<dbReference type="GO" id="GO:0019843">
    <property type="term" value="F:rRNA binding"/>
    <property type="evidence" value="ECO:0007669"/>
    <property type="project" value="UniProtKB-UniRule"/>
</dbReference>
<dbReference type="EMBL" id="LVXG01000010">
    <property type="protein sequence ID" value="OQP51766.1"/>
    <property type="molecule type" value="Genomic_DNA"/>
</dbReference>
<keyword evidence="2 4" id="KW-0689">Ribosomal protein</keyword>
<dbReference type="NCBIfam" id="NF004363">
    <property type="entry name" value="PRK05738.2-4"/>
    <property type="match status" value="1"/>
</dbReference>
<dbReference type="Gene3D" id="3.30.70.330">
    <property type="match status" value="1"/>
</dbReference>
<dbReference type="GO" id="GO:0006412">
    <property type="term" value="P:translation"/>
    <property type="evidence" value="ECO:0007669"/>
    <property type="project" value="UniProtKB-UniRule"/>
</dbReference>
<dbReference type="InterPro" id="IPR012677">
    <property type="entry name" value="Nucleotide-bd_a/b_plait_sf"/>
</dbReference>
<dbReference type="HAMAP" id="MF_01369_B">
    <property type="entry name" value="Ribosomal_uL23_B"/>
    <property type="match status" value="1"/>
</dbReference>
<evidence type="ECO:0000256" key="3">
    <source>
        <dbReference type="ARBA" id="ARBA00023274"/>
    </source>
</evidence>
<keyword evidence="3 4" id="KW-0687">Ribonucleoprotein</keyword>
<dbReference type="GO" id="GO:0005840">
    <property type="term" value="C:ribosome"/>
    <property type="evidence" value="ECO:0007669"/>
    <property type="project" value="UniProtKB-KW"/>
</dbReference>
<proteinExistence type="inferred from homology"/>